<dbReference type="EMBL" id="CP012150">
    <property type="protein sequence ID" value="AKS31933.1"/>
    <property type="molecule type" value="Genomic_DNA"/>
</dbReference>
<evidence type="ECO:0000259" key="2">
    <source>
        <dbReference type="Pfam" id="PF06259"/>
    </source>
</evidence>
<dbReference type="STRING" id="134601.AFA91_08655"/>
<accession>A0A0K0X3Q8</accession>
<name>A0A0K0X3Q8_MYCGD</name>
<dbReference type="OrthoDB" id="5170249at2"/>
<dbReference type="InterPro" id="IPR010427">
    <property type="entry name" value="DUF1023"/>
</dbReference>
<dbReference type="InterPro" id="IPR010310">
    <property type="entry name" value="T7SS_ESAT-6-like"/>
</dbReference>
<protein>
    <recommendedName>
        <fullName evidence="2">DUF1023 domain-containing protein</fullName>
    </recommendedName>
</protein>
<dbReference type="ESTHER" id="mycs2-a0qpe0">
    <property type="family name" value="Duf_1023"/>
</dbReference>
<dbReference type="Pfam" id="PF06013">
    <property type="entry name" value="WXG100"/>
    <property type="match status" value="1"/>
</dbReference>
<dbReference type="PATRIC" id="fig|134601.6.peg.1792"/>
<dbReference type="RefSeq" id="WP_049744351.1">
    <property type="nucleotide sequence ID" value="NZ_CP012150.1"/>
</dbReference>
<evidence type="ECO:0000313" key="4">
    <source>
        <dbReference type="Proteomes" id="UP000062255"/>
    </source>
</evidence>
<gene>
    <name evidence="3" type="ORF">AFA91_08655</name>
</gene>
<dbReference type="KEGG" id="mgo:AFA91_08655"/>
<dbReference type="Proteomes" id="UP000062255">
    <property type="component" value="Chromosome"/>
</dbReference>
<organism evidence="3 4">
    <name type="scientific">Mycolicibacterium goodii</name>
    <name type="common">Mycobacterium goodii</name>
    <dbReference type="NCBI Taxonomy" id="134601"/>
    <lineage>
        <taxon>Bacteria</taxon>
        <taxon>Bacillati</taxon>
        <taxon>Actinomycetota</taxon>
        <taxon>Actinomycetes</taxon>
        <taxon>Mycobacteriales</taxon>
        <taxon>Mycobacteriaceae</taxon>
        <taxon>Mycolicibacterium</taxon>
    </lineage>
</organism>
<evidence type="ECO:0000256" key="1">
    <source>
        <dbReference type="SAM" id="MobiDB-lite"/>
    </source>
</evidence>
<feature type="region of interest" description="Disordered" evidence="1">
    <location>
        <begin position="574"/>
        <end position="626"/>
    </location>
</feature>
<feature type="compositionally biased region" description="Basic and acidic residues" evidence="1">
    <location>
        <begin position="600"/>
        <end position="609"/>
    </location>
</feature>
<dbReference type="Pfam" id="PF06259">
    <property type="entry name" value="Abhydrolase_8"/>
    <property type="match status" value="1"/>
</dbReference>
<feature type="domain" description="DUF1023" evidence="2">
    <location>
        <begin position="292"/>
        <end position="453"/>
    </location>
</feature>
<reference evidence="3 4" key="1">
    <citation type="submission" date="2015-07" db="EMBL/GenBank/DDBJ databases">
        <title>Complete genome sequence of Mycobacterium goodii X7B, a facultative thermophilic biodesulfurizing bacterium.</title>
        <authorList>
            <person name="Yu B."/>
            <person name="Li F."/>
            <person name="Xu P."/>
        </authorList>
    </citation>
    <scope>NUCLEOTIDE SEQUENCE [LARGE SCALE GENOMIC DNA]</scope>
    <source>
        <strain evidence="3 4">X7B</strain>
    </source>
</reference>
<dbReference type="Gene3D" id="1.10.287.1060">
    <property type="entry name" value="ESAT-6-like"/>
    <property type="match status" value="1"/>
</dbReference>
<dbReference type="AlphaFoldDB" id="A0A0K0X3Q8"/>
<sequence>MPGSISEVRSSHPEVLAQTGADIGGRAAILQAQMDRQRAVIDDLRRGWNGTSADSAVDSAERSLRRMQRLHESLTALQAALQTGGADLAQQRGRIVADVDRLSAQGWQVADDGTVSIRPGSVLDVFARVSPVQRVLLQALAAQAWAELKSMLAQFDATDAAVGQRIRDAVAGLSAQGPVPASPPSSNPKSLVDRLAGMTPDERREFIDGLSPQTVHDMVLADPEVMGNTDGVPFETRIEANDINIRNALDEELAKPSPDEARVQQLQAMLTPIKDPAGSGNLVPRKFVAFSPDGNGRMIEMIGQIKPGIKGVGVVVPGTNTNLNGSASNSASAVELSKQSGSPVFLYMDGDFPQGLDKAADPSYAASMAPKLVSFGHEIDREVGSGAPDTPVTYIGHSYGGAIVGTAEQMGLRADRVLHASSAGTGILSGEYTNPNPNVQRYSMTAPGDPIGLVQSLPRDVAISDIPGVDAIPGIPHNTDGRIGNPLGGLPSGTDPDHIPGVTRLDTGYYGAEGAHPNQVIVGPDGHGKYWDDYDSDAFKNMVAVIGGGEATGYVERGIQTNYVDIDLGDDGDFGDEAADQARAGVAPKAPRLPWDDNGSYERRQHPWDNPRVTDNPELGPRVPVK</sequence>
<dbReference type="InterPro" id="IPR036689">
    <property type="entry name" value="ESAT-6-like_sf"/>
</dbReference>
<proteinExistence type="predicted"/>
<dbReference type="SUPFAM" id="SSF140453">
    <property type="entry name" value="EsxAB dimer-like"/>
    <property type="match status" value="1"/>
</dbReference>
<evidence type="ECO:0000313" key="3">
    <source>
        <dbReference type="EMBL" id="AKS31933.1"/>
    </source>
</evidence>